<dbReference type="SUPFAM" id="SSF53474">
    <property type="entry name" value="alpha/beta-Hydrolases"/>
    <property type="match status" value="1"/>
</dbReference>
<evidence type="ECO:0008006" key="3">
    <source>
        <dbReference type="Google" id="ProtNLM"/>
    </source>
</evidence>
<name>A0A136Q860_9FIRM</name>
<dbReference type="KEGG" id="cmiu:B1H56_09350"/>
<dbReference type="STRING" id="626937.HMPREF3293_00345"/>
<sequence length="308" mass="36296">MDYSKKSLWAFLPNRKSETKPVDVFYVYPTIYAHPFQKKRHHMSMRNPIYLWVAKGMSAWQGQLFARHCNFYAPHYRQLGTESFKMPLPEVMRAERMPYEDVRDAFYYYLEHYNNGRPFILAGHSQGSAMLLQLMRREFSDPRLQKKLVAAYLIGFSLTRRDFKRYPHLRLAGAADDTGVIISYNTTAHGLPLMRFIRPDSLCVNPLNWRHDSVYADKSKNDGAVLFQFGKRFKYEVPHYTGAYVDEARGVLMIDDDAAYELYKARWFFKKFLMNRGSLHMLDIALFYKNLERNVGERIAAYLSRPSE</sequence>
<dbReference type="Gene3D" id="3.40.50.1820">
    <property type="entry name" value="alpha/beta hydrolase"/>
    <property type="match status" value="1"/>
</dbReference>
<dbReference type="Pfam" id="PF11288">
    <property type="entry name" value="DUF3089"/>
    <property type="match status" value="1"/>
</dbReference>
<gene>
    <name evidence="1" type="ORF">HMPREF3293_00345</name>
</gene>
<dbReference type="OrthoDB" id="9794645at2"/>
<comment type="caution">
    <text evidence="1">The sequence shown here is derived from an EMBL/GenBank/DDBJ whole genome shotgun (WGS) entry which is preliminary data.</text>
</comment>
<accession>A0A136Q860</accession>
<evidence type="ECO:0000313" key="1">
    <source>
        <dbReference type="EMBL" id="KXK66799.1"/>
    </source>
</evidence>
<dbReference type="EMBL" id="LSZW01000030">
    <property type="protein sequence ID" value="KXK66799.1"/>
    <property type="molecule type" value="Genomic_DNA"/>
</dbReference>
<keyword evidence="2" id="KW-1185">Reference proteome</keyword>
<dbReference type="InterPro" id="IPR021440">
    <property type="entry name" value="DUF3089"/>
</dbReference>
<organism evidence="1 2">
    <name type="scientific">Christensenella minuta</name>
    <dbReference type="NCBI Taxonomy" id="626937"/>
    <lineage>
        <taxon>Bacteria</taxon>
        <taxon>Bacillati</taxon>
        <taxon>Bacillota</taxon>
        <taxon>Clostridia</taxon>
        <taxon>Christensenellales</taxon>
        <taxon>Christensenellaceae</taxon>
        <taxon>Christensenella</taxon>
    </lineage>
</organism>
<dbReference type="AlphaFoldDB" id="A0A136Q860"/>
<evidence type="ECO:0000313" key="2">
    <source>
        <dbReference type="Proteomes" id="UP000070366"/>
    </source>
</evidence>
<dbReference type="PATRIC" id="fig|626937.4.peg.343"/>
<proteinExistence type="predicted"/>
<dbReference type="Proteomes" id="UP000070366">
    <property type="component" value="Unassembled WGS sequence"/>
</dbReference>
<dbReference type="InterPro" id="IPR029058">
    <property type="entry name" value="AB_hydrolase_fold"/>
</dbReference>
<dbReference type="RefSeq" id="WP_066523238.1">
    <property type="nucleotide sequence ID" value="NZ_CABMOF010000014.1"/>
</dbReference>
<reference evidence="1 2" key="1">
    <citation type="submission" date="2016-02" db="EMBL/GenBank/DDBJ databases">
        <authorList>
            <person name="Wen L."/>
            <person name="He K."/>
            <person name="Yang H."/>
        </authorList>
    </citation>
    <scope>NUCLEOTIDE SEQUENCE [LARGE SCALE GENOMIC DNA]</scope>
    <source>
        <strain evidence="1 2">DSM 22607</strain>
    </source>
</reference>
<protein>
    <recommendedName>
        <fullName evidence="3">DUF3089 domain-containing protein</fullName>
    </recommendedName>
</protein>